<evidence type="ECO:0000259" key="4">
    <source>
        <dbReference type="Pfam" id="PF03389"/>
    </source>
</evidence>
<proteinExistence type="inferred from homology"/>
<evidence type="ECO:0000313" key="6">
    <source>
        <dbReference type="EMBL" id="AWK85005.1"/>
    </source>
</evidence>
<evidence type="ECO:0000313" key="7">
    <source>
        <dbReference type="Proteomes" id="UP000245629"/>
    </source>
</evidence>
<feature type="compositionally biased region" description="Basic and acidic residues" evidence="3">
    <location>
        <begin position="215"/>
        <end position="225"/>
    </location>
</feature>
<evidence type="ECO:0000256" key="1">
    <source>
        <dbReference type="ARBA" id="ARBA00010873"/>
    </source>
</evidence>
<feature type="compositionally biased region" description="Basic and acidic residues" evidence="3">
    <location>
        <begin position="233"/>
        <end position="248"/>
    </location>
</feature>
<sequence>MSPRPRTRPASEALFRLEVKIGQRSAGRSAVAAAAYRAGTRLKDARTGRTYDYSRKQGIAATFVVAPPGAPEWAYDRAELWSRVELAEKHPRAATFREVLVSLPRELPPGEREEFVRRAIAPYVAAGAIADVALHEPAAADGDEQPHAHVLLTPRALDASRDTGFAKAKNATLEAMFESGGRHGGAPGEALRRERARWCEEINNTLRAVGSVARADHRSRAERGLSDAPEPLVGERDTARWRRQRDAGKPPQPSRRQQHVGAVRARRRAETALLTTELSVAREDPLMKTKQGTKVELLRHRFPDLDLADAASALHMVDVSKADRTRILTTGGGWVEVDHGGGAIRQYGNRDLVAADLARRLADAQGWEQDTVEWLPPALRAGRGPAQSPPTPEQRHSLAERWRERGYTDVTEARDGVWIGVGAARLQDTGNRVTVHGRVNDDAIRALAGKAKEEWGGRMEIWGPDDFKARAWLEAQRQGVVVTNFEPPERVREAWEREQAKTATARAAVGRVEDRAATARECLAYLRGESEDPPTPELGAYFDTLPKADRGRLAGKEPYELVPEVQEWQRRGVALAAEQPAAGPAAPKPTTPGRRPADAEDDGPAPPYGPPPPAPR</sequence>
<dbReference type="Pfam" id="PF18821">
    <property type="entry name" value="LPD7"/>
    <property type="match status" value="1"/>
</dbReference>
<feature type="compositionally biased region" description="Low complexity" evidence="3">
    <location>
        <begin position="574"/>
        <end position="585"/>
    </location>
</feature>
<name>A0A2S2CKG0_9PROT</name>
<protein>
    <recommendedName>
        <fullName evidence="8">MobA/MobL protein domain-containing protein</fullName>
    </recommendedName>
</protein>
<dbReference type="EMBL" id="CP029352">
    <property type="protein sequence ID" value="AWK85005.1"/>
    <property type="molecule type" value="Genomic_DNA"/>
</dbReference>
<organism evidence="6 7">
    <name type="scientific">Azospirillum thermophilum</name>
    <dbReference type="NCBI Taxonomy" id="2202148"/>
    <lineage>
        <taxon>Bacteria</taxon>
        <taxon>Pseudomonadati</taxon>
        <taxon>Pseudomonadota</taxon>
        <taxon>Alphaproteobacteria</taxon>
        <taxon>Rhodospirillales</taxon>
        <taxon>Azospirillaceae</taxon>
        <taxon>Azospirillum</taxon>
    </lineage>
</organism>
<reference evidence="7" key="1">
    <citation type="submission" date="2018-05" db="EMBL/GenBank/DDBJ databases">
        <title>Azospirillum thermophila sp. nov., a novel isolated from hot spring.</title>
        <authorList>
            <person name="Zhao Z."/>
        </authorList>
    </citation>
    <scope>NUCLEOTIDE SEQUENCE [LARGE SCALE GENOMIC DNA]</scope>
    <source>
        <strain evidence="7">CFH 70021</strain>
    </source>
</reference>
<evidence type="ECO:0000256" key="2">
    <source>
        <dbReference type="ARBA" id="ARBA00022971"/>
    </source>
</evidence>
<dbReference type="InterPro" id="IPR005053">
    <property type="entry name" value="MobA_MobL"/>
</dbReference>
<dbReference type="InterPro" id="IPR040677">
    <property type="entry name" value="LPD7"/>
</dbReference>
<dbReference type="Pfam" id="PF03389">
    <property type="entry name" value="MobA_MobL"/>
    <property type="match status" value="1"/>
</dbReference>
<feature type="region of interest" description="Disordered" evidence="3">
    <location>
        <begin position="572"/>
        <end position="616"/>
    </location>
</feature>
<evidence type="ECO:0000259" key="5">
    <source>
        <dbReference type="Pfam" id="PF18821"/>
    </source>
</evidence>
<dbReference type="Gene3D" id="3.30.930.30">
    <property type="match status" value="1"/>
</dbReference>
<keyword evidence="7" id="KW-1185">Reference proteome</keyword>
<dbReference type="KEGG" id="azz:DEW08_01360"/>
<feature type="region of interest" description="Disordered" evidence="3">
    <location>
        <begin position="215"/>
        <end position="263"/>
    </location>
</feature>
<accession>A0A2S2CKG0</accession>
<evidence type="ECO:0008006" key="8">
    <source>
        <dbReference type="Google" id="ProtNLM"/>
    </source>
</evidence>
<evidence type="ECO:0000256" key="3">
    <source>
        <dbReference type="SAM" id="MobiDB-lite"/>
    </source>
</evidence>
<dbReference type="AlphaFoldDB" id="A0A2S2CKG0"/>
<keyword evidence="2" id="KW-0184">Conjugation</keyword>
<feature type="domain" description="MobA/MobL protein" evidence="4">
    <location>
        <begin position="28"/>
        <end position="236"/>
    </location>
</feature>
<dbReference type="Proteomes" id="UP000245629">
    <property type="component" value="Chromosome 1"/>
</dbReference>
<gene>
    <name evidence="6" type="ORF">DEW08_01360</name>
</gene>
<feature type="compositionally biased region" description="Pro residues" evidence="3">
    <location>
        <begin position="604"/>
        <end position="616"/>
    </location>
</feature>
<comment type="similarity">
    <text evidence="1">Belongs to the MobA/MobL family.</text>
</comment>
<feature type="domain" description="Large polyvalent protein-associated" evidence="5">
    <location>
        <begin position="411"/>
        <end position="490"/>
    </location>
</feature>